<dbReference type="Pfam" id="PF09722">
    <property type="entry name" value="Xre_MbcA_ParS_C"/>
    <property type="match status" value="1"/>
</dbReference>
<name>A0A6H2H5A7_9BURK</name>
<protein>
    <submittedName>
        <fullName evidence="3">Antitoxin HigA</fullName>
    </submittedName>
</protein>
<dbReference type="CDD" id="cd00093">
    <property type="entry name" value="HTH_XRE"/>
    <property type="match status" value="1"/>
</dbReference>
<evidence type="ECO:0000259" key="1">
    <source>
        <dbReference type="Pfam" id="PF09722"/>
    </source>
</evidence>
<dbReference type="Proteomes" id="UP000502041">
    <property type="component" value="Chromosome"/>
</dbReference>
<dbReference type="InterPro" id="IPR001387">
    <property type="entry name" value="Cro/C1-type_HTH"/>
</dbReference>
<reference evidence="3 4" key="1">
    <citation type="submission" date="2020-04" db="EMBL/GenBank/DDBJ databases">
        <title>Complete genome of a Psychrophilic, Marine, Gas Vacuolate Bacterium Polaromonas vacuolata KCTC 22033T.</title>
        <authorList>
            <person name="Hwang K."/>
            <person name="Kim K.M."/>
        </authorList>
    </citation>
    <scope>NUCLEOTIDE SEQUENCE [LARGE SCALE GENOMIC DNA]</scope>
    <source>
        <strain evidence="3 4">KCTC 22033</strain>
    </source>
</reference>
<dbReference type="Pfam" id="PF20432">
    <property type="entry name" value="Xre-like-HTH"/>
    <property type="match status" value="1"/>
</dbReference>
<evidence type="ECO:0000313" key="4">
    <source>
        <dbReference type="Proteomes" id="UP000502041"/>
    </source>
</evidence>
<dbReference type="InterPro" id="IPR024467">
    <property type="entry name" value="Xre/MbcA/ParS-like_toxin-bd"/>
</dbReference>
<dbReference type="EMBL" id="CP051461">
    <property type="protein sequence ID" value="QJC55030.1"/>
    <property type="molecule type" value="Genomic_DNA"/>
</dbReference>
<dbReference type="InterPro" id="IPR010982">
    <property type="entry name" value="Lambda_DNA-bd_dom_sf"/>
</dbReference>
<dbReference type="SUPFAM" id="SSF47413">
    <property type="entry name" value="lambda repressor-like DNA-binding domains"/>
    <property type="match status" value="1"/>
</dbReference>
<proteinExistence type="predicted"/>
<feature type="domain" description="Antitoxin Xre-like helix-turn-helix" evidence="2">
    <location>
        <begin position="9"/>
        <end position="69"/>
    </location>
</feature>
<evidence type="ECO:0000313" key="3">
    <source>
        <dbReference type="EMBL" id="QJC55030.1"/>
    </source>
</evidence>
<feature type="domain" description="Antitoxin Xre/MbcA/ParS-like toxin-binding" evidence="1">
    <location>
        <begin position="73"/>
        <end position="121"/>
    </location>
</feature>
<sequence>MNAQKVLQPDPGYVLAKATVRATELLGLSGAALARIIGVSEPTVSRLFKGEKALDPSSKEGELSLLLVRVYRSLDALVGTDDQKRMAWMRAHNIALGGVPVKLIERVEGLVATFGYLDGMRAPS</sequence>
<dbReference type="InterPro" id="IPR046847">
    <property type="entry name" value="Xre-like_HTH"/>
</dbReference>
<organism evidence="3 4">
    <name type="scientific">Polaromonas vacuolata</name>
    <dbReference type="NCBI Taxonomy" id="37448"/>
    <lineage>
        <taxon>Bacteria</taxon>
        <taxon>Pseudomonadati</taxon>
        <taxon>Pseudomonadota</taxon>
        <taxon>Betaproteobacteria</taxon>
        <taxon>Burkholderiales</taxon>
        <taxon>Comamonadaceae</taxon>
        <taxon>Polaromonas</taxon>
    </lineage>
</organism>
<accession>A0A6H2H5A7</accession>
<evidence type="ECO:0000259" key="2">
    <source>
        <dbReference type="Pfam" id="PF20432"/>
    </source>
</evidence>
<dbReference type="AlphaFoldDB" id="A0A6H2H5A7"/>
<gene>
    <name evidence="3" type="primary">higA</name>
    <name evidence="3" type="ORF">HC248_00293</name>
</gene>
<dbReference type="KEGG" id="pvac:HC248_00293"/>
<dbReference type="RefSeq" id="WP_168920951.1">
    <property type="nucleotide sequence ID" value="NZ_CP051461.1"/>
</dbReference>
<keyword evidence="4" id="KW-1185">Reference proteome</keyword>
<dbReference type="GO" id="GO:0003677">
    <property type="term" value="F:DNA binding"/>
    <property type="evidence" value="ECO:0007669"/>
    <property type="project" value="InterPro"/>
</dbReference>